<keyword evidence="2" id="KW-1185">Reference proteome</keyword>
<dbReference type="eggNOG" id="ENOG502ZBE0">
    <property type="taxonomic scope" value="Bacteria"/>
</dbReference>
<evidence type="ECO:0000313" key="1">
    <source>
        <dbReference type="EMBL" id="EWS81086.1"/>
    </source>
</evidence>
<dbReference type="STRING" id="396014.BF93_18100"/>
<dbReference type="EMBL" id="JDYK01000009">
    <property type="protein sequence ID" value="EWS81086.1"/>
    <property type="molecule type" value="Genomic_DNA"/>
</dbReference>
<proteinExistence type="predicted"/>
<evidence type="ECO:0000313" key="2">
    <source>
        <dbReference type="Proteomes" id="UP000023067"/>
    </source>
</evidence>
<dbReference type="Gene3D" id="3.50.30.30">
    <property type="match status" value="1"/>
</dbReference>
<dbReference type="Proteomes" id="UP000023067">
    <property type="component" value="Unassembled WGS sequence"/>
</dbReference>
<organism evidence="1 2">
    <name type="scientific">Brachybacterium phenoliresistens</name>
    <dbReference type="NCBI Taxonomy" id="396014"/>
    <lineage>
        <taxon>Bacteria</taxon>
        <taxon>Bacillati</taxon>
        <taxon>Actinomycetota</taxon>
        <taxon>Actinomycetes</taxon>
        <taxon>Micrococcales</taxon>
        <taxon>Dermabacteraceae</taxon>
        <taxon>Brachybacterium</taxon>
    </lineage>
</organism>
<protein>
    <recommendedName>
        <fullName evidence="3">Peptidase M28 domain-containing protein</fullName>
    </recommendedName>
</protein>
<dbReference type="RefSeq" id="WP_038372340.1">
    <property type="nucleotide sequence ID" value="NZ_KK069994.1"/>
</dbReference>
<gene>
    <name evidence="1" type="ORF">BF93_18100</name>
</gene>
<sequence length="486" mass="52308">MDISAAREGISRLDALGPRLTGSPAHEALIDDIVARLRELDLPVHTDEHRFTRWDPPSASDIVLEIEAEAGADAGAPARTGPAPARRIPVSAPLHYSGTTPEGGVRGPLRHLGGLLPRWSRARDGIAVLEVDNRSWPMGEVVHVWEGSEPWPRAEHPLLPATLHALGLGAARRAGVRAVVLAWRGIRASGARDQVLPFTLPYQDLPAVFVAGAAADAVVSAARERRRAHLALPAALHPDTPTRTVWSAVEGSERPQETILLVTHTDGPNSVEENGHLALLEIAASLQRTRPRRTVVLVFTTGHLRIPALTEHGQATTRWLADHPRWWKGGHGNRRAVAGLAIEHLGARSMREDGDELSPTGASEPELLYATTPQLAALARRTWQGATDRPVRISRPGALIHFGEGEPLFEELIPAVSLVTAPPYLLSARVEDCVDHELLLRQVASSDRLLRALDALDVAEIGEVDRPGAPAKAVSALRVVAGTLGR</sequence>
<evidence type="ECO:0008006" key="3">
    <source>
        <dbReference type="Google" id="ProtNLM"/>
    </source>
</evidence>
<dbReference type="OrthoDB" id="1936983at2"/>
<reference evidence="1 2" key="1">
    <citation type="submission" date="2014-02" db="EMBL/GenBank/DDBJ databases">
        <title>Genome sequence of Brachybacterium phenoliresistens strain W13A50.</title>
        <authorList>
            <person name="Wang X."/>
        </authorList>
    </citation>
    <scope>NUCLEOTIDE SEQUENCE [LARGE SCALE GENOMIC DNA]</scope>
    <source>
        <strain evidence="1 2">W13A50</strain>
    </source>
</reference>
<dbReference type="HOGENOM" id="CLU_028658_1_0_11"/>
<name>Z9JTG8_9MICO</name>
<dbReference type="PATRIC" id="fig|396014.3.peg.1955"/>
<accession>Z9JTG8</accession>
<comment type="caution">
    <text evidence="1">The sequence shown here is derived from an EMBL/GenBank/DDBJ whole genome shotgun (WGS) entry which is preliminary data.</text>
</comment>
<dbReference type="SUPFAM" id="SSF53187">
    <property type="entry name" value="Zn-dependent exopeptidases"/>
    <property type="match status" value="1"/>
</dbReference>
<dbReference type="Gene3D" id="3.40.630.10">
    <property type="entry name" value="Zn peptidases"/>
    <property type="match status" value="1"/>
</dbReference>
<dbReference type="AlphaFoldDB" id="Z9JTG8"/>